<keyword evidence="3" id="KW-1185">Reference proteome</keyword>
<feature type="region of interest" description="Disordered" evidence="1">
    <location>
        <begin position="1"/>
        <end position="21"/>
    </location>
</feature>
<evidence type="ECO:0000256" key="1">
    <source>
        <dbReference type="SAM" id="MobiDB-lite"/>
    </source>
</evidence>
<protein>
    <submittedName>
        <fullName evidence="2">Uncharacterized protein</fullName>
    </submittedName>
</protein>
<accession>A0A0D9YSV9</accession>
<evidence type="ECO:0000313" key="2">
    <source>
        <dbReference type="EnsemblPlants" id="OGLUM02G18560.1"/>
    </source>
</evidence>
<organism evidence="2">
    <name type="scientific">Oryza glumipatula</name>
    <dbReference type="NCBI Taxonomy" id="40148"/>
    <lineage>
        <taxon>Eukaryota</taxon>
        <taxon>Viridiplantae</taxon>
        <taxon>Streptophyta</taxon>
        <taxon>Embryophyta</taxon>
        <taxon>Tracheophyta</taxon>
        <taxon>Spermatophyta</taxon>
        <taxon>Magnoliopsida</taxon>
        <taxon>Liliopsida</taxon>
        <taxon>Poales</taxon>
        <taxon>Poaceae</taxon>
        <taxon>BOP clade</taxon>
        <taxon>Oryzoideae</taxon>
        <taxon>Oryzeae</taxon>
        <taxon>Oryzinae</taxon>
        <taxon>Oryza</taxon>
    </lineage>
</organism>
<reference evidence="2" key="1">
    <citation type="submission" date="2015-04" db="UniProtKB">
        <authorList>
            <consortium name="EnsemblPlants"/>
        </authorList>
    </citation>
    <scope>IDENTIFICATION</scope>
</reference>
<evidence type="ECO:0000313" key="3">
    <source>
        <dbReference type="Proteomes" id="UP000026961"/>
    </source>
</evidence>
<name>A0A0D9YSV9_9ORYZ</name>
<dbReference type="Gramene" id="OGLUM02G18560.1">
    <property type="protein sequence ID" value="OGLUM02G18560.1"/>
    <property type="gene ID" value="OGLUM02G18560"/>
</dbReference>
<sequence>MAGGVMRTKLGDGGAARRGHDEVRRRHDLAVAGEVWMAAGRGRAALRWPARSGAASRGRLGAAARGQRAAEVRRSSRPEAEVWWLIEAAAAAIHQIGIINSNLLFKAGMVEGNSETQFGISSSQSGNARFMHSFGAFEIVFNHLGDAMTWGTCHHVKSASIHKGFPKLAASADTSFLLEQHGEL</sequence>
<dbReference type="EnsemblPlants" id="OGLUM02G18560.1">
    <property type="protein sequence ID" value="OGLUM02G18560.1"/>
    <property type="gene ID" value="OGLUM02G18560"/>
</dbReference>
<proteinExistence type="predicted"/>
<dbReference type="HOGENOM" id="CLU_1470382_0_0_1"/>
<dbReference type="AlphaFoldDB" id="A0A0D9YSV9"/>
<reference evidence="2" key="2">
    <citation type="submission" date="2018-05" db="EMBL/GenBank/DDBJ databases">
        <title>OgluRS3 (Oryza glumaepatula Reference Sequence Version 3).</title>
        <authorList>
            <person name="Zhang J."/>
            <person name="Kudrna D."/>
            <person name="Lee S."/>
            <person name="Talag J."/>
            <person name="Welchert J."/>
            <person name="Wing R.A."/>
        </authorList>
    </citation>
    <scope>NUCLEOTIDE SEQUENCE [LARGE SCALE GENOMIC DNA]</scope>
</reference>
<dbReference type="Proteomes" id="UP000026961">
    <property type="component" value="Chromosome 2"/>
</dbReference>